<dbReference type="PROSITE" id="PS50850">
    <property type="entry name" value="MFS"/>
    <property type="match status" value="1"/>
</dbReference>
<dbReference type="InterPro" id="IPR036259">
    <property type="entry name" value="MFS_trans_sf"/>
</dbReference>
<feature type="transmembrane region" description="Helical" evidence="7">
    <location>
        <begin position="271"/>
        <end position="296"/>
    </location>
</feature>
<keyword evidence="3" id="KW-1003">Cell membrane</keyword>
<feature type="transmembrane region" description="Helical" evidence="7">
    <location>
        <begin position="430"/>
        <end position="453"/>
    </location>
</feature>
<evidence type="ECO:0000256" key="4">
    <source>
        <dbReference type="ARBA" id="ARBA00022692"/>
    </source>
</evidence>
<feature type="transmembrane region" description="Helical" evidence="7">
    <location>
        <begin position="336"/>
        <end position="355"/>
    </location>
</feature>
<evidence type="ECO:0000256" key="5">
    <source>
        <dbReference type="ARBA" id="ARBA00022989"/>
    </source>
</evidence>
<keyword evidence="2" id="KW-0813">Transport</keyword>
<accession>A0A3M0G3F8</accession>
<feature type="transmembrane region" description="Helical" evidence="7">
    <location>
        <begin position="172"/>
        <end position="191"/>
    </location>
</feature>
<dbReference type="Gene3D" id="1.20.1720.10">
    <property type="entry name" value="Multidrug resistance protein D"/>
    <property type="match status" value="1"/>
</dbReference>
<name>A0A3M0G3F8_9CORY</name>
<dbReference type="CDD" id="cd17321">
    <property type="entry name" value="MFS_MMR_MDR_like"/>
    <property type="match status" value="1"/>
</dbReference>
<dbReference type="GO" id="GO:0005886">
    <property type="term" value="C:plasma membrane"/>
    <property type="evidence" value="ECO:0007669"/>
    <property type="project" value="UniProtKB-SubCell"/>
</dbReference>
<dbReference type="NCBIfam" id="TIGR00711">
    <property type="entry name" value="efflux_EmrB"/>
    <property type="match status" value="1"/>
</dbReference>
<feature type="transmembrane region" description="Helical" evidence="7">
    <location>
        <begin position="140"/>
        <end position="166"/>
    </location>
</feature>
<evidence type="ECO:0000313" key="11">
    <source>
        <dbReference type="Proteomes" id="UP000270649"/>
    </source>
</evidence>
<proteinExistence type="predicted"/>
<protein>
    <submittedName>
        <fullName evidence="10">DHA2 family efflux MFS transporter permease subunit</fullName>
    </submittedName>
</protein>
<feature type="domain" description="Major facilitator superfamily (MFS) profile" evidence="8">
    <location>
        <begin position="16"/>
        <end position="457"/>
    </location>
</feature>
<feature type="transmembrane region" description="Helical" evidence="7">
    <location>
        <begin position="53"/>
        <end position="69"/>
    </location>
</feature>
<evidence type="ECO:0000259" key="8">
    <source>
        <dbReference type="PROSITE" id="PS50850"/>
    </source>
</evidence>
<feature type="transmembrane region" description="Helical" evidence="7">
    <location>
        <begin position="81"/>
        <end position="101"/>
    </location>
</feature>
<evidence type="ECO:0000256" key="7">
    <source>
        <dbReference type="SAM" id="Phobius"/>
    </source>
</evidence>
<dbReference type="Gene3D" id="1.20.1250.20">
    <property type="entry name" value="MFS general substrate transporter like domains"/>
    <property type="match status" value="1"/>
</dbReference>
<feature type="transmembrane region" description="Helical" evidence="7">
    <location>
        <begin position="229"/>
        <end position="250"/>
    </location>
</feature>
<evidence type="ECO:0000313" key="9">
    <source>
        <dbReference type="EMBL" id="MBM0244080.1"/>
    </source>
</evidence>
<reference evidence="9 12" key="2">
    <citation type="submission" date="2021-01" db="EMBL/GenBank/DDBJ databases">
        <title>Complete genome sequences of Corynebacterium macginleyi strains isolated from infectious keratitis.</title>
        <authorList>
            <person name="Sagerfors S."/>
            <person name="Poehlein A."/>
            <person name="Soderquist B."/>
            <person name="Bruggemann H."/>
        </authorList>
    </citation>
    <scope>NUCLEOTIDE SEQUENCE [LARGE SCALE GENOMIC DNA]</scope>
    <source>
        <strain evidence="9 12">12T220</strain>
    </source>
</reference>
<dbReference type="Proteomes" id="UP000270649">
    <property type="component" value="Unassembled WGS sequence"/>
</dbReference>
<dbReference type="InterPro" id="IPR020846">
    <property type="entry name" value="MFS_dom"/>
</dbReference>
<feature type="transmembrane region" description="Helical" evidence="7">
    <location>
        <begin position="107"/>
        <end position="128"/>
    </location>
</feature>
<dbReference type="SUPFAM" id="SSF103473">
    <property type="entry name" value="MFS general substrate transporter"/>
    <property type="match status" value="1"/>
</dbReference>
<dbReference type="PRINTS" id="PR01036">
    <property type="entry name" value="TCRTETB"/>
</dbReference>
<keyword evidence="12" id="KW-1185">Reference proteome</keyword>
<dbReference type="InterPro" id="IPR004638">
    <property type="entry name" value="EmrB-like"/>
</dbReference>
<dbReference type="Pfam" id="PF07690">
    <property type="entry name" value="MFS_1"/>
    <property type="match status" value="1"/>
</dbReference>
<dbReference type="OrthoDB" id="7375466at2"/>
<dbReference type="AlphaFoldDB" id="A0A3M0G3F8"/>
<keyword evidence="5 7" id="KW-1133">Transmembrane helix</keyword>
<comment type="subcellular location">
    <subcellularLocation>
        <location evidence="1">Cell membrane</location>
        <topology evidence="1">Multi-pass membrane protein</topology>
    </subcellularLocation>
</comment>
<dbReference type="PANTHER" id="PTHR42718">
    <property type="entry name" value="MAJOR FACILITATOR SUPERFAMILY MULTIDRUG TRANSPORTER MFSC"/>
    <property type="match status" value="1"/>
</dbReference>
<organism evidence="10 11">
    <name type="scientific">Corynebacterium macginleyi</name>
    <dbReference type="NCBI Taxonomy" id="38290"/>
    <lineage>
        <taxon>Bacteria</taxon>
        <taxon>Bacillati</taxon>
        <taxon>Actinomycetota</taxon>
        <taxon>Actinomycetes</taxon>
        <taxon>Mycobacteriales</taxon>
        <taxon>Corynebacteriaceae</taxon>
        <taxon>Corynebacterium</taxon>
    </lineage>
</organism>
<feature type="transmembrane region" description="Helical" evidence="7">
    <location>
        <begin position="203"/>
        <end position="223"/>
    </location>
</feature>
<dbReference type="PANTHER" id="PTHR42718:SF46">
    <property type="entry name" value="BLR6921 PROTEIN"/>
    <property type="match status" value="1"/>
</dbReference>
<evidence type="ECO:0000256" key="6">
    <source>
        <dbReference type="ARBA" id="ARBA00023136"/>
    </source>
</evidence>
<comment type="caution">
    <text evidence="10">The sequence shown here is derived from an EMBL/GenBank/DDBJ whole genome shotgun (WGS) entry which is preliminary data.</text>
</comment>
<dbReference type="Proteomes" id="UP001518680">
    <property type="component" value="Unassembled WGS sequence"/>
</dbReference>
<dbReference type="RefSeq" id="WP_121927942.1">
    <property type="nucleotide sequence ID" value="NZ_CP068291.1"/>
</dbReference>
<feature type="transmembrane region" description="Helical" evidence="7">
    <location>
        <begin position="308"/>
        <end position="329"/>
    </location>
</feature>
<reference evidence="10 11" key="1">
    <citation type="submission" date="2018-10" db="EMBL/GenBank/DDBJ databases">
        <title>Corynebacterium macginleyi genome sequencing and assembly of the type strain and two clinical samples.</title>
        <authorList>
            <person name="Bernier A.-M."/>
            <person name="Bernard K."/>
        </authorList>
    </citation>
    <scope>NUCLEOTIDE SEQUENCE [LARGE SCALE GENOMIC DNA]</scope>
    <source>
        <strain evidence="10 11">NML 120205</strain>
    </source>
</reference>
<sequence>MTVETNLPPERQAWRSMFALSLGFFVVLLDQSMVAIALPEIQADLDATVNEILWVSAAFLLGVVVPLIFTGRLGDVLGQRVLFCTGVALFGIGAIACALASSMEVLIVARMVQGLGASLEMPQMMSVINRVFSRERRGRALGVWGIIGSVASLAGPLLGGFLVDYFGWQATFWLHTPFVSAALVLAMLWVPKLPTTVQDIDKLSAVVSLIALGSIVFGIQQGPELDWDWRVLVVLGIGIISSIAFLRLQASAQSRGTTPLFPVELFRNRNYAAGSIGILTMGFMAASVMLPVMLWLQSVKGLSAGEAGIIVAPMALVSMLMSPIAGILTDAVNPRLIGLVGFSLMIASLLLAWWVMHADAAPWWLALPIAVLGIGQSFIWGSNAATTLRDISPGHMGAAAGAYDTSRQVGSVVGVALVSAVMQTGNPTTAIINSILVIVLALVVGLISALHYVDTLHG</sequence>
<dbReference type="GO" id="GO:0022857">
    <property type="term" value="F:transmembrane transporter activity"/>
    <property type="evidence" value="ECO:0007669"/>
    <property type="project" value="InterPro"/>
</dbReference>
<evidence type="ECO:0000256" key="1">
    <source>
        <dbReference type="ARBA" id="ARBA00004651"/>
    </source>
</evidence>
<feature type="transmembrane region" description="Helical" evidence="7">
    <location>
        <begin position="361"/>
        <end position="380"/>
    </location>
</feature>
<evidence type="ECO:0000256" key="2">
    <source>
        <dbReference type="ARBA" id="ARBA00022448"/>
    </source>
</evidence>
<evidence type="ECO:0000313" key="10">
    <source>
        <dbReference type="EMBL" id="RMB59315.1"/>
    </source>
</evidence>
<dbReference type="EMBL" id="JAACBX020000002">
    <property type="protein sequence ID" value="MBM0244080.1"/>
    <property type="molecule type" value="Genomic_DNA"/>
</dbReference>
<gene>
    <name evidence="10" type="ORF">D9543_07890</name>
    <name evidence="9" type="ORF">GWO63_007335</name>
</gene>
<evidence type="ECO:0000313" key="12">
    <source>
        <dbReference type="Proteomes" id="UP001518680"/>
    </source>
</evidence>
<keyword evidence="6 7" id="KW-0472">Membrane</keyword>
<dbReference type="EMBL" id="REGC01000009">
    <property type="protein sequence ID" value="RMB59315.1"/>
    <property type="molecule type" value="Genomic_DNA"/>
</dbReference>
<evidence type="ECO:0000256" key="3">
    <source>
        <dbReference type="ARBA" id="ARBA00022475"/>
    </source>
</evidence>
<dbReference type="InterPro" id="IPR011701">
    <property type="entry name" value="MFS"/>
</dbReference>
<keyword evidence="4 7" id="KW-0812">Transmembrane</keyword>